<keyword evidence="2" id="KW-1185">Reference proteome</keyword>
<evidence type="ECO:0000313" key="1">
    <source>
        <dbReference type="EMBL" id="KAK9932473.1"/>
    </source>
</evidence>
<dbReference type="Proteomes" id="UP001457282">
    <property type="component" value="Unassembled WGS sequence"/>
</dbReference>
<name>A0AAW1X9D2_RUBAR</name>
<accession>A0AAW1X9D2</accession>
<sequence>MGGAAALMVQTSRNLARWWVYVSGISVYWKAVIKVMQQGDSPLDDGDILASKVGALLDAWQKHGSCC</sequence>
<proteinExistence type="predicted"/>
<gene>
    <name evidence="1" type="ORF">M0R45_019711</name>
</gene>
<organism evidence="1 2">
    <name type="scientific">Rubus argutus</name>
    <name type="common">Southern blackberry</name>
    <dbReference type="NCBI Taxonomy" id="59490"/>
    <lineage>
        <taxon>Eukaryota</taxon>
        <taxon>Viridiplantae</taxon>
        <taxon>Streptophyta</taxon>
        <taxon>Embryophyta</taxon>
        <taxon>Tracheophyta</taxon>
        <taxon>Spermatophyta</taxon>
        <taxon>Magnoliopsida</taxon>
        <taxon>eudicotyledons</taxon>
        <taxon>Gunneridae</taxon>
        <taxon>Pentapetalae</taxon>
        <taxon>rosids</taxon>
        <taxon>fabids</taxon>
        <taxon>Rosales</taxon>
        <taxon>Rosaceae</taxon>
        <taxon>Rosoideae</taxon>
        <taxon>Rosoideae incertae sedis</taxon>
        <taxon>Rubus</taxon>
    </lineage>
</organism>
<protein>
    <submittedName>
        <fullName evidence="1">Uncharacterized protein</fullName>
    </submittedName>
</protein>
<evidence type="ECO:0000313" key="2">
    <source>
        <dbReference type="Proteomes" id="UP001457282"/>
    </source>
</evidence>
<comment type="caution">
    <text evidence="1">The sequence shown here is derived from an EMBL/GenBank/DDBJ whole genome shotgun (WGS) entry which is preliminary data.</text>
</comment>
<dbReference type="EMBL" id="JBEDUW010000004">
    <property type="protein sequence ID" value="KAK9932473.1"/>
    <property type="molecule type" value="Genomic_DNA"/>
</dbReference>
<dbReference type="AlphaFoldDB" id="A0AAW1X9D2"/>
<reference evidence="1 2" key="1">
    <citation type="journal article" date="2023" name="G3 (Bethesda)">
        <title>A chromosome-length genome assembly and annotation of blackberry (Rubus argutus, cv. 'Hillquist').</title>
        <authorList>
            <person name="Bruna T."/>
            <person name="Aryal R."/>
            <person name="Dudchenko O."/>
            <person name="Sargent D.J."/>
            <person name="Mead D."/>
            <person name="Buti M."/>
            <person name="Cavallini A."/>
            <person name="Hytonen T."/>
            <person name="Andres J."/>
            <person name="Pham M."/>
            <person name="Weisz D."/>
            <person name="Mascagni F."/>
            <person name="Usai G."/>
            <person name="Natali L."/>
            <person name="Bassil N."/>
            <person name="Fernandez G.E."/>
            <person name="Lomsadze A."/>
            <person name="Armour M."/>
            <person name="Olukolu B."/>
            <person name="Poorten T."/>
            <person name="Britton C."/>
            <person name="Davik J."/>
            <person name="Ashrafi H."/>
            <person name="Aiden E.L."/>
            <person name="Borodovsky M."/>
            <person name="Worthington M."/>
        </authorList>
    </citation>
    <scope>NUCLEOTIDE SEQUENCE [LARGE SCALE GENOMIC DNA]</scope>
    <source>
        <strain evidence="1">PI 553951</strain>
    </source>
</reference>